<dbReference type="Pfam" id="PF03916">
    <property type="entry name" value="NrfD"/>
    <property type="match status" value="1"/>
</dbReference>
<feature type="transmembrane region" description="Helical" evidence="7">
    <location>
        <begin position="20"/>
        <end position="42"/>
    </location>
</feature>
<evidence type="ECO:0000313" key="8">
    <source>
        <dbReference type="EMBL" id="MBO1248464.1"/>
    </source>
</evidence>
<gene>
    <name evidence="8" type="primary">nrfD</name>
    <name evidence="8" type="ORF">J1777_01245</name>
</gene>
<dbReference type="PANTHER" id="PTHR34856:SF2">
    <property type="entry name" value="PROTEIN NRFD"/>
    <property type="match status" value="1"/>
</dbReference>
<keyword evidence="5 7" id="KW-1133">Transmembrane helix</keyword>
<comment type="subcellular location">
    <subcellularLocation>
        <location evidence="1">Cell membrane</location>
        <topology evidence="1">Multi-pass membrane protein</topology>
    </subcellularLocation>
</comment>
<evidence type="ECO:0000256" key="7">
    <source>
        <dbReference type="SAM" id="Phobius"/>
    </source>
</evidence>
<evidence type="ECO:0000256" key="2">
    <source>
        <dbReference type="ARBA" id="ARBA00008929"/>
    </source>
</evidence>
<feature type="transmembrane region" description="Helical" evidence="7">
    <location>
        <begin position="92"/>
        <end position="116"/>
    </location>
</feature>
<dbReference type="InterPro" id="IPR005614">
    <property type="entry name" value="NrfD-like"/>
</dbReference>
<feature type="transmembrane region" description="Helical" evidence="7">
    <location>
        <begin position="240"/>
        <end position="258"/>
    </location>
</feature>
<dbReference type="GO" id="GO:0005886">
    <property type="term" value="C:plasma membrane"/>
    <property type="evidence" value="ECO:0007669"/>
    <property type="project" value="UniProtKB-SubCell"/>
</dbReference>
<feature type="transmembrane region" description="Helical" evidence="7">
    <location>
        <begin position="128"/>
        <end position="150"/>
    </location>
</feature>
<keyword evidence="9" id="KW-1185">Reference proteome</keyword>
<dbReference type="InterPro" id="IPR052049">
    <property type="entry name" value="Electron_transfer_protein"/>
</dbReference>
<protein>
    <submittedName>
        <fullName evidence="8">Polysulfide reductase NrfD</fullName>
    </submittedName>
</protein>
<comment type="caution">
    <text evidence="8">The sequence shown here is derived from an EMBL/GenBank/DDBJ whole genome shotgun (WGS) entry which is preliminary data.</text>
</comment>
<evidence type="ECO:0000256" key="5">
    <source>
        <dbReference type="ARBA" id="ARBA00022989"/>
    </source>
</evidence>
<feature type="transmembrane region" description="Helical" evidence="7">
    <location>
        <begin position="54"/>
        <end position="72"/>
    </location>
</feature>
<organism evidence="8 9">
    <name type="scientific">Comamonas denitrificans</name>
    <dbReference type="NCBI Taxonomy" id="117506"/>
    <lineage>
        <taxon>Bacteria</taxon>
        <taxon>Pseudomonadati</taxon>
        <taxon>Pseudomonadota</taxon>
        <taxon>Betaproteobacteria</taxon>
        <taxon>Burkholderiales</taxon>
        <taxon>Comamonadaceae</taxon>
        <taxon>Comamonas</taxon>
    </lineage>
</organism>
<accession>A0A939KCP1</accession>
<dbReference type="RefSeq" id="WP_207574014.1">
    <property type="nucleotide sequence ID" value="NZ_JAFNME010000002.1"/>
</dbReference>
<feature type="transmembrane region" description="Helical" evidence="7">
    <location>
        <begin position="156"/>
        <end position="177"/>
    </location>
</feature>
<evidence type="ECO:0000313" key="9">
    <source>
        <dbReference type="Proteomes" id="UP000664731"/>
    </source>
</evidence>
<dbReference type="Proteomes" id="UP000664731">
    <property type="component" value="Unassembled WGS sequence"/>
</dbReference>
<keyword evidence="4 7" id="KW-0812">Transmembrane</keyword>
<proteinExistence type="inferred from homology"/>
<dbReference type="PANTHER" id="PTHR34856">
    <property type="entry name" value="PROTEIN NRFD"/>
    <property type="match status" value="1"/>
</dbReference>
<dbReference type="EMBL" id="JAFNME010000002">
    <property type="protein sequence ID" value="MBO1248464.1"/>
    <property type="molecule type" value="Genomic_DNA"/>
</dbReference>
<reference evidence="8" key="1">
    <citation type="submission" date="2021-03" db="EMBL/GenBank/DDBJ databases">
        <title>Comamonas denitrificans.</title>
        <authorList>
            <person name="Finster K."/>
        </authorList>
    </citation>
    <scope>NUCLEOTIDE SEQUENCE</scope>
    <source>
        <strain evidence="8">MM2021_4</strain>
    </source>
</reference>
<dbReference type="AlphaFoldDB" id="A0A939KCP1"/>
<name>A0A939KCP1_9BURK</name>
<keyword evidence="3" id="KW-1003">Cell membrane</keyword>
<evidence type="ECO:0000256" key="4">
    <source>
        <dbReference type="ARBA" id="ARBA00022692"/>
    </source>
</evidence>
<feature type="transmembrane region" description="Helical" evidence="7">
    <location>
        <begin position="198"/>
        <end position="220"/>
    </location>
</feature>
<dbReference type="Gene3D" id="1.20.1630.10">
    <property type="entry name" value="Formate dehydrogenase/DMSO reductase domain"/>
    <property type="match status" value="1"/>
</dbReference>
<sequence>MEIIELLTPAYEVAWLPWAVQYFFLVAVATGAALLAAACAFASAGSPLARLTPLAVVTLAIAAIAAPVSLLADLHQPARFWHFYAHFTPWSWMSVGALLLPAFVTLSLSLCASWWLGKPAWMRAIAPLLLLSLLTIVAYTGAEVMVVRARPLWNTAWLPVNLALTGWLAAIGAMFIIERFLPAPLRPHEAALQLLRSIALALAGALALATLGWVALGWMAQAPSLLAAARLWQDFPVWRWGMVLSALGGAAVLAVLLAGKTRMACPYYRLVLGALLAGSAWAFRWALFMSVQGVPKFGAGLYLYTMPLGGDGLLGILGMAGLCVALVGLISWALELFPARQHPVAAI</sequence>
<comment type="similarity">
    <text evidence="2">Belongs to the NrfD family.</text>
</comment>
<feature type="transmembrane region" description="Helical" evidence="7">
    <location>
        <begin position="270"/>
        <end position="292"/>
    </location>
</feature>
<evidence type="ECO:0000256" key="6">
    <source>
        <dbReference type="ARBA" id="ARBA00023136"/>
    </source>
</evidence>
<evidence type="ECO:0000256" key="3">
    <source>
        <dbReference type="ARBA" id="ARBA00022475"/>
    </source>
</evidence>
<feature type="transmembrane region" description="Helical" evidence="7">
    <location>
        <begin position="312"/>
        <end position="334"/>
    </location>
</feature>
<keyword evidence="6 7" id="KW-0472">Membrane</keyword>
<evidence type="ECO:0000256" key="1">
    <source>
        <dbReference type="ARBA" id="ARBA00004651"/>
    </source>
</evidence>